<dbReference type="KEGG" id="ssan:NX02_15935"/>
<reference evidence="1 2" key="1">
    <citation type="submission" date="2013-07" db="EMBL/GenBank/DDBJ databases">
        <title>Completed genome of Sphingomonas sanxanigenens NX02.</title>
        <authorList>
            <person name="Ma T."/>
            <person name="Huang H."/>
            <person name="Wu M."/>
            <person name="Li X."/>
            <person name="Li G."/>
        </authorList>
    </citation>
    <scope>NUCLEOTIDE SEQUENCE [LARGE SCALE GENOMIC DNA]</scope>
    <source>
        <strain evidence="1 2">NX02</strain>
    </source>
</reference>
<dbReference type="Proteomes" id="UP000018851">
    <property type="component" value="Chromosome"/>
</dbReference>
<protein>
    <submittedName>
        <fullName evidence="1">Uncharacterized protein</fullName>
    </submittedName>
</protein>
<proteinExistence type="predicted"/>
<name>W0AE84_9SPHN</name>
<dbReference type="PATRIC" id="fig|1123269.5.peg.3115"/>
<dbReference type="OrthoDB" id="7584155at2"/>
<dbReference type="RefSeq" id="WP_025293066.1">
    <property type="nucleotide sequence ID" value="NZ_CP006644.1"/>
</dbReference>
<accession>W0AE84</accession>
<evidence type="ECO:0000313" key="1">
    <source>
        <dbReference type="EMBL" id="AHE54867.1"/>
    </source>
</evidence>
<dbReference type="AlphaFoldDB" id="W0AE84"/>
<keyword evidence="2" id="KW-1185">Reference proteome</keyword>
<dbReference type="HOGENOM" id="CLU_2604268_0_0_5"/>
<evidence type="ECO:0000313" key="2">
    <source>
        <dbReference type="Proteomes" id="UP000018851"/>
    </source>
</evidence>
<dbReference type="InterPro" id="IPR043856">
    <property type="entry name" value="DUF5818"/>
</dbReference>
<dbReference type="Pfam" id="PF19135">
    <property type="entry name" value="DUF5818"/>
    <property type="match status" value="1"/>
</dbReference>
<organism evidence="1 2">
    <name type="scientific">Sphingomonas sanxanigenens DSM 19645 = NX02</name>
    <dbReference type="NCBI Taxonomy" id="1123269"/>
    <lineage>
        <taxon>Bacteria</taxon>
        <taxon>Pseudomonadati</taxon>
        <taxon>Pseudomonadota</taxon>
        <taxon>Alphaproteobacteria</taxon>
        <taxon>Sphingomonadales</taxon>
        <taxon>Sphingomonadaceae</taxon>
        <taxon>Sphingomonas</taxon>
    </lineage>
</organism>
<dbReference type="EMBL" id="CP006644">
    <property type="protein sequence ID" value="AHE54867.1"/>
    <property type="molecule type" value="Genomic_DNA"/>
</dbReference>
<sequence length="79" mass="8946">MENSIAEPLLTAGVKASARCRQTGELIYKQWCYALRRHDGSEIWLEMDRIPLHLVEQQVLVEGVVYGGEVISVERIGPH</sequence>
<gene>
    <name evidence="1" type="ORF">NX02_15935</name>
</gene>